<proteinExistence type="predicted"/>
<protein>
    <submittedName>
        <fullName evidence="2">Uncharacterized protein</fullName>
    </submittedName>
</protein>
<dbReference type="AlphaFoldDB" id="R1GR44"/>
<dbReference type="RefSeq" id="WP_002540103.1">
    <property type="nucleotide sequence ID" value="NZ_ANFM02000029.1"/>
</dbReference>
<organism evidence="2 3">
    <name type="scientific">Grimontia indica</name>
    <dbReference type="NCBI Taxonomy" id="1056512"/>
    <lineage>
        <taxon>Bacteria</taxon>
        <taxon>Pseudomonadati</taxon>
        <taxon>Pseudomonadota</taxon>
        <taxon>Gammaproteobacteria</taxon>
        <taxon>Vibrionales</taxon>
        <taxon>Vibrionaceae</taxon>
        <taxon>Grimontia</taxon>
    </lineage>
</organism>
<name>R1GR44_9GAMM</name>
<gene>
    <name evidence="2" type="ORF">D515_02501</name>
</gene>
<accession>R1GR44</accession>
<sequence length="144" mass="16334">MPNIFIFVALSALFILTPAHADISEKALNRHIQSFSELIASQCQNQTPDTKKANFNKVATALAQAEEMDNEIDLEPGLLNQMHKLLPRYIDCDTQEQDLLEPIMDSFIAFLAVNRHLSAEERRAYVQFAMKLAEIDKENVESVK</sequence>
<evidence type="ECO:0000313" key="3">
    <source>
        <dbReference type="Proteomes" id="UP000011223"/>
    </source>
</evidence>
<evidence type="ECO:0000313" key="2">
    <source>
        <dbReference type="EMBL" id="EOD78698.1"/>
    </source>
</evidence>
<comment type="caution">
    <text evidence="2">The sequence shown here is derived from an EMBL/GenBank/DDBJ whole genome shotgun (WGS) entry which is preliminary data.</text>
</comment>
<dbReference type="EMBL" id="ANFM02000029">
    <property type="protein sequence ID" value="EOD78698.1"/>
    <property type="molecule type" value="Genomic_DNA"/>
</dbReference>
<feature type="signal peptide" evidence="1">
    <location>
        <begin position="1"/>
        <end position="21"/>
    </location>
</feature>
<reference evidence="2 3" key="1">
    <citation type="journal article" date="2014" name="PLoS ONE">
        <title>Grimontia indica AK16(T), sp. nov., Isolated from a Seawater Sample Reports the Presence of Pathogenic Genes Similar to Vibrio Genus.</title>
        <authorList>
            <person name="Singh A."/>
            <person name="Vaidya B."/>
            <person name="Khatri I."/>
            <person name="Srinivas T.N."/>
            <person name="Subramanian S."/>
            <person name="Korpole S."/>
            <person name="Pinnaka A.K."/>
        </authorList>
    </citation>
    <scope>NUCLEOTIDE SEQUENCE [LARGE SCALE GENOMIC DNA]</scope>
    <source>
        <strain evidence="2 3">AK16</strain>
    </source>
</reference>
<feature type="chain" id="PRO_5004351070" evidence="1">
    <location>
        <begin position="22"/>
        <end position="144"/>
    </location>
</feature>
<evidence type="ECO:0000256" key="1">
    <source>
        <dbReference type="SAM" id="SignalP"/>
    </source>
</evidence>
<keyword evidence="3" id="KW-1185">Reference proteome</keyword>
<keyword evidence="1" id="KW-0732">Signal</keyword>
<dbReference type="Proteomes" id="UP000011223">
    <property type="component" value="Unassembled WGS sequence"/>
</dbReference>